<dbReference type="InterPro" id="IPR048634">
    <property type="entry name" value="SecD_SecF_C"/>
</dbReference>
<gene>
    <name evidence="9 11" type="primary">secF</name>
    <name evidence="11" type="ORF">D7I44_16470</name>
</gene>
<evidence type="ECO:0000256" key="7">
    <source>
        <dbReference type="ARBA" id="ARBA00023010"/>
    </source>
</evidence>
<proteinExistence type="inferred from homology"/>
<dbReference type="InterPro" id="IPR022813">
    <property type="entry name" value="SecD/SecF_arch_bac"/>
</dbReference>
<evidence type="ECO:0000256" key="4">
    <source>
        <dbReference type="ARBA" id="ARBA00022692"/>
    </source>
</evidence>
<evidence type="ECO:0000256" key="6">
    <source>
        <dbReference type="ARBA" id="ARBA00022989"/>
    </source>
</evidence>
<dbReference type="Proteomes" id="UP000275069">
    <property type="component" value="Chromosome"/>
</dbReference>
<accession>A0A387BV22</accession>
<evidence type="ECO:0000256" key="5">
    <source>
        <dbReference type="ARBA" id="ARBA00022927"/>
    </source>
</evidence>
<dbReference type="RefSeq" id="WP_120790488.1">
    <property type="nucleotide sequence ID" value="NZ_CP032624.1"/>
</dbReference>
<name>A0A387BV22_9MICO</name>
<feature type="domain" description="Protein export membrane protein SecD/SecF C-terminal" evidence="10">
    <location>
        <begin position="116"/>
        <end position="307"/>
    </location>
</feature>
<comment type="caution">
    <text evidence="9">Lacks conserved residue(s) required for the propagation of feature annotation.</text>
</comment>
<evidence type="ECO:0000256" key="2">
    <source>
        <dbReference type="ARBA" id="ARBA00022448"/>
    </source>
</evidence>
<dbReference type="OrthoDB" id="9774769at2"/>
<evidence type="ECO:0000256" key="1">
    <source>
        <dbReference type="ARBA" id="ARBA00004651"/>
    </source>
</evidence>
<dbReference type="SUPFAM" id="SSF82866">
    <property type="entry name" value="Multidrug efflux transporter AcrB transmembrane domain"/>
    <property type="match status" value="1"/>
</dbReference>
<comment type="function">
    <text evidence="9">Part of the Sec protein translocase complex. Interacts with the SecYEG preprotein conducting channel. SecDF uses the proton motive force (PMF) to complete protein translocation after the ATP-dependent function of SecA.</text>
</comment>
<dbReference type="AlphaFoldDB" id="A0A387BV22"/>
<dbReference type="Pfam" id="PF07549">
    <property type="entry name" value="Sec_GG"/>
    <property type="match status" value="1"/>
</dbReference>
<dbReference type="GO" id="GO:0006605">
    <property type="term" value="P:protein targeting"/>
    <property type="evidence" value="ECO:0007669"/>
    <property type="project" value="UniProtKB-UniRule"/>
</dbReference>
<keyword evidence="12" id="KW-1185">Reference proteome</keyword>
<dbReference type="GO" id="GO:0043952">
    <property type="term" value="P:protein transport by the Sec complex"/>
    <property type="evidence" value="ECO:0007669"/>
    <property type="project" value="UniProtKB-UniRule"/>
</dbReference>
<dbReference type="InterPro" id="IPR022646">
    <property type="entry name" value="SecD/SecF_CS"/>
</dbReference>
<keyword evidence="4 9" id="KW-0812">Transmembrane</keyword>
<dbReference type="GO" id="GO:0005886">
    <property type="term" value="C:plasma membrane"/>
    <property type="evidence" value="ECO:0007669"/>
    <property type="project" value="UniProtKB-SubCell"/>
</dbReference>
<evidence type="ECO:0000313" key="11">
    <source>
        <dbReference type="EMBL" id="AYG04960.1"/>
    </source>
</evidence>
<comment type="subcellular location">
    <subcellularLocation>
        <location evidence="1 9">Cell membrane</location>
        <topology evidence="1 9">Multi-pass membrane protein</topology>
    </subcellularLocation>
</comment>
<feature type="transmembrane region" description="Helical" evidence="9">
    <location>
        <begin position="279"/>
        <end position="305"/>
    </location>
</feature>
<feature type="transmembrane region" description="Helical" evidence="9">
    <location>
        <begin position="27"/>
        <end position="45"/>
    </location>
</feature>
<protein>
    <recommendedName>
        <fullName evidence="9">Protein-export membrane protein SecF</fullName>
    </recommendedName>
</protein>
<keyword evidence="8 9" id="KW-0472">Membrane</keyword>
<dbReference type="KEGG" id="gry:D7I44_16470"/>
<dbReference type="GO" id="GO:0065002">
    <property type="term" value="P:intracellular protein transmembrane transport"/>
    <property type="evidence" value="ECO:0007669"/>
    <property type="project" value="UniProtKB-UniRule"/>
</dbReference>
<dbReference type="InterPro" id="IPR022645">
    <property type="entry name" value="SecD/SecF_bac"/>
</dbReference>
<feature type="transmembrane region" description="Helical" evidence="9">
    <location>
        <begin position="143"/>
        <end position="162"/>
    </location>
</feature>
<dbReference type="HAMAP" id="MF_01464_B">
    <property type="entry name" value="SecF_B"/>
    <property type="match status" value="1"/>
</dbReference>
<keyword evidence="6 9" id="KW-1133">Transmembrane helix</keyword>
<organism evidence="11 12">
    <name type="scientific">Gryllotalpicola protaetiae</name>
    <dbReference type="NCBI Taxonomy" id="2419771"/>
    <lineage>
        <taxon>Bacteria</taxon>
        <taxon>Bacillati</taxon>
        <taxon>Actinomycetota</taxon>
        <taxon>Actinomycetes</taxon>
        <taxon>Micrococcales</taxon>
        <taxon>Microbacteriaceae</taxon>
        <taxon>Gryllotalpicola</taxon>
    </lineage>
</organism>
<sequence length="337" mass="36383">MPSPFQRFGNDLFTGARSVKFVQRKNLWLGISAVLMILCILIPVVRGFNWGIDFRGGSQFQISNVHTTDQSVATQAVHEVKSGAVVQVSVVNRTGIRVTTDQLTTGQTKQVTNNLAAAYDVSADEITSSFIGPAWGQDVSRKALEGLGVFLALAFIGMALYFRTWKMSLSAIITLFHDLIFTAGVYALTGFEITPATVIGFLTILGYSLYDTVVVFDKVRENTTEDVEKLARTFGESVNLAVNQTLVRSINTAVIAALPVAGILFIGGFVLNATTLEDISLALFTGILIGTYSTVFVAAPLYAWLRQGEPAIAKHDKRVLAARAKAPVGAENVAVTR</sequence>
<evidence type="ECO:0000256" key="9">
    <source>
        <dbReference type="HAMAP-Rule" id="MF_01464"/>
    </source>
</evidence>
<reference evidence="11 12" key="1">
    <citation type="submission" date="2018-09" db="EMBL/GenBank/DDBJ databases">
        <title>Genome sequencing of strain 2DFW10M-5.</title>
        <authorList>
            <person name="Heo J."/>
            <person name="Kim S.-J."/>
            <person name="Kwon S.-W."/>
        </authorList>
    </citation>
    <scope>NUCLEOTIDE SEQUENCE [LARGE SCALE GENOMIC DNA]</scope>
    <source>
        <strain evidence="11 12">2DFW10M-5</strain>
    </source>
</reference>
<keyword evidence="2 9" id="KW-0813">Transport</keyword>
<keyword evidence="3 9" id="KW-1003">Cell membrane</keyword>
<comment type="similarity">
    <text evidence="9">Belongs to the SecD/SecF family. SecF subfamily.</text>
</comment>
<keyword evidence="5 9" id="KW-0653">Protein transport</keyword>
<dbReference type="InterPro" id="IPR005665">
    <property type="entry name" value="SecF_bac"/>
</dbReference>
<dbReference type="Gene3D" id="1.20.1640.10">
    <property type="entry name" value="Multidrug efflux transporter AcrB transmembrane domain"/>
    <property type="match status" value="1"/>
</dbReference>
<dbReference type="EMBL" id="CP032624">
    <property type="protein sequence ID" value="AYG04960.1"/>
    <property type="molecule type" value="Genomic_DNA"/>
</dbReference>
<evidence type="ECO:0000313" key="12">
    <source>
        <dbReference type="Proteomes" id="UP000275069"/>
    </source>
</evidence>
<dbReference type="PANTHER" id="PTHR30081:SF8">
    <property type="entry name" value="PROTEIN TRANSLOCASE SUBUNIT SECF"/>
    <property type="match status" value="1"/>
</dbReference>
<feature type="transmembrane region" description="Helical" evidence="9">
    <location>
        <begin position="253"/>
        <end position="273"/>
    </location>
</feature>
<dbReference type="NCBIfam" id="TIGR00966">
    <property type="entry name" value="transloc_SecF"/>
    <property type="match status" value="1"/>
</dbReference>
<dbReference type="GO" id="GO:0015450">
    <property type="term" value="F:protein-transporting ATPase activity"/>
    <property type="evidence" value="ECO:0007669"/>
    <property type="project" value="InterPro"/>
</dbReference>
<evidence type="ECO:0000259" key="10">
    <source>
        <dbReference type="Pfam" id="PF02355"/>
    </source>
</evidence>
<dbReference type="PANTHER" id="PTHR30081">
    <property type="entry name" value="PROTEIN-EXPORT MEMBRANE PROTEIN SEC"/>
    <property type="match status" value="1"/>
</dbReference>
<evidence type="ECO:0000256" key="8">
    <source>
        <dbReference type="ARBA" id="ARBA00023136"/>
    </source>
</evidence>
<keyword evidence="7 9" id="KW-0811">Translocation</keyword>
<dbReference type="Pfam" id="PF02355">
    <property type="entry name" value="SecD_SecF_C"/>
    <property type="match status" value="1"/>
</dbReference>
<dbReference type="PRINTS" id="PR01755">
    <property type="entry name" value="SECFTRNLCASE"/>
</dbReference>
<comment type="subunit">
    <text evidence="9">Forms a complex with SecD. Part of the essential Sec protein translocation apparatus which comprises SecA, SecYEG and auxiliary proteins SecDF. Other proteins may also be involved.</text>
</comment>
<evidence type="ECO:0000256" key="3">
    <source>
        <dbReference type="ARBA" id="ARBA00022475"/>
    </source>
</evidence>